<dbReference type="PROSITE" id="PS00671">
    <property type="entry name" value="D_2_HYDROXYACID_DH_3"/>
    <property type="match status" value="1"/>
</dbReference>
<dbReference type="FunFam" id="3.40.50.720:FF:000203">
    <property type="entry name" value="D-3-phosphoglycerate dehydrogenase (SerA)"/>
    <property type="match status" value="1"/>
</dbReference>
<keyword evidence="3" id="KW-0520">NAD</keyword>
<evidence type="ECO:0000256" key="5">
    <source>
        <dbReference type="SAM" id="SignalP"/>
    </source>
</evidence>
<evidence type="ECO:0000256" key="3">
    <source>
        <dbReference type="ARBA" id="ARBA00023027"/>
    </source>
</evidence>
<dbReference type="EMBL" id="HBHY01022025">
    <property type="protein sequence ID" value="CAE0153226.1"/>
    <property type="molecule type" value="Transcribed_RNA"/>
</dbReference>
<evidence type="ECO:0000256" key="1">
    <source>
        <dbReference type="ARBA" id="ARBA00005854"/>
    </source>
</evidence>
<evidence type="ECO:0000256" key="4">
    <source>
        <dbReference type="RuleBase" id="RU003719"/>
    </source>
</evidence>
<accession>A0A7S3C5Q5</accession>
<proteinExistence type="inferred from homology"/>
<dbReference type="PANTHER" id="PTHR43761">
    <property type="entry name" value="D-ISOMER SPECIFIC 2-HYDROXYACID DEHYDROGENASE FAMILY PROTEIN (AFU_ORTHOLOGUE AFUA_1G13630)"/>
    <property type="match status" value="1"/>
</dbReference>
<protein>
    <recommendedName>
        <fullName evidence="9">Glycerate dehydrogenase</fullName>
    </recommendedName>
</protein>
<dbReference type="PROSITE" id="PS00670">
    <property type="entry name" value="D_2_HYDROXYACID_DH_2"/>
    <property type="match status" value="1"/>
</dbReference>
<dbReference type="GO" id="GO:0016616">
    <property type="term" value="F:oxidoreductase activity, acting on the CH-OH group of donors, NAD or NADP as acceptor"/>
    <property type="evidence" value="ECO:0007669"/>
    <property type="project" value="InterPro"/>
</dbReference>
<dbReference type="SUPFAM" id="SSF52283">
    <property type="entry name" value="Formate/glycerate dehydrogenase catalytic domain-like"/>
    <property type="match status" value="1"/>
</dbReference>
<evidence type="ECO:0000256" key="2">
    <source>
        <dbReference type="ARBA" id="ARBA00023002"/>
    </source>
</evidence>
<name>A0A7S3C5Q5_9VIRI</name>
<sequence length="363" mass="38562">MILWFAAAAAVGGSLAARASRRRGEASGEQVPPPAARVALLSTDRLDWDAKLSFAALEAAAGSGGTLVRFSGTMPGQVAPRALLANASVLVTKELPVTAKQIAALPSTVELIVEAGTGYNNIDIQAARARGITVCACPAYSTEAVATQVLTFLLAFSSSLHRLQALARDGNHAKWASVGDMPHFELRGKTLGLVGGRGNIGSEVARLARTFGMRVLVSSRTKARMVGAEVVTDVEELLERSDFVSIHCPLNADTRGFIDGAKLAMMKRSAFLINTARGAIVDEAALCSAIKNGIIAGAGLDVFSNEPLPKTSPLWELICSQDPRVMLTPHIGWQRLETRQRLMSLVADNVRAFLREKPINVVN</sequence>
<dbReference type="InterPro" id="IPR006139">
    <property type="entry name" value="D-isomer_2_OHA_DH_cat_dom"/>
</dbReference>
<dbReference type="SUPFAM" id="SSF51735">
    <property type="entry name" value="NAD(P)-binding Rossmann-fold domains"/>
    <property type="match status" value="1"/>
</dbReference>
<feature type="signal peptide" evidence="5">
    <location>
        <begin position="1"/>
        <end position="16"/>
    </location>
</feature>
<feature type="domain" description="D-isomer specific 2-hydroxyacid dehydrogenase NAD-binding" evidence="7">
    <location>
        <begin position="151"/>
        <end position="332"/>
    </location>
</feature>
<reference evidence="8" key="1">
    <citation type="submission" date="2021-01" db="EMBL/GenBank/DDBJ databases">
        <authorList>
            <person name="Corre E."/>
            <person name="Pelletier E."/>
            <person name="Niang G."/>
            <person name="Scheremetjew M."/>
            <person name="Finn R."/>
            <person name="Kale V."/>
            <person name="Holt S."/>
            <person name="Cochrane G."/>
            <person name="Meng A."/>
            <person name="Brown T."/>
            <person name="Cohen L."/>
        </authorList>
    </citation>
    <scope>NUCLEOTIDE SEQUENCE</scope>
    <source>
        <strain evidence="8">RCC927</strain>
    </source>
</reference>
<feature type="chain" id="PRO_5031092879" description="Glycerate dehydrogenase" evidence="5">
    <location>
        <begin position="17"/>
        <end position="363"/>
    </location>
</feature>
<dbReference type="AlphaFoldDB" id="A0A7S3C5Q5"/>
<organism evidence="8">
    <name type="scientific">Prasinoderma singulare</name>
    <dbReference type="NCBI Taxonomy" id="676789"/>
    <lineage>
        <taxon>Eukaryota</taxon>
        <taxon>Viridiplantae</taxon>
        <taxon>Prasinodermophyta</taxon>
        <taxon>Prasinodermophyceae</taxon>
        <taxon>Prasinodermales</taxon>
        <taxon>Prasinodermaceae</taxon>
        <taxon>Prasinoderma</taxon>
    </lineage>
</organism>
<evidence type="ECO:0000313" key="8">
    <source>
        <dbReference type="EMBL" id="CAE0153226.1"/>
    </source>
</evidence>
<evidence type="ECO:0000259" key="7">
    <source>
        <dbReference type="Pfam" id="PF02826"/>
    </source>
</evidence>
<evidence type="ECO:0008006" key="9">
    <source>
        <dbReference type="Google" id="ProtNLM"/>
    </source>
</evidence>
<dbReference type="InterPro" id="IPR050418">
    <property type="entry name" value="D-iso_2-hydroxyacid_DH_PdxB"/>
</dbReference>
<keyword evidence="5" id="KW-0732">Signal</keyword>
<dbReference type="GO" id="GO:0051287">
    <property type="term" value="F:NAD binding"/>
    <property type="evidence" value="ECO:0007669"/>
    <property type="project" value="InterPro"/>
</dbReference>
<keyword evidence="2 4" id="KW-0560">Oxidoreductase</keyword>
<gene>
    <name evidence="8" type="ORF">PSIN1315_LOCUS14087</name>
</gene>
<dbReference type="Pfam" id="PF00389">
    <property type="entry name" value="2-Hacid_dh"/>
    <property type="match status" value="1"/>
</dbReference>
<dbReference type="InterPro" id="IPR029753">
    <property type="entry name" value="D-isomer_DH_CS"/>
</dbReference>
<evidence type="ECO:0000259" key="6">
    <source>
        <dbReference type="Pfam" id="PF00389"/>
    </source>
</evidence>
<feature type="domain" description="D-isomer specific 2-hydroxyacid dehydrogenase catalytic" evidence="6">
    <location>
        <begin position="84"/>
        <end position="363"/>
    </location>
</feature>
<dbReference type="Gene3D" id="3.40.50.720">
    <property type="entry name" value="NAD(P)-binding Rossmann-like Domain"/>
    <property type="match status" value="2"/>
</dbReference>
<comment type="similarity">
    <text evidence="1 4">Belongs to the D-isomer specific 2-hydroxyacid dehydrogenase family.</text>
</comment>
<dbReference type="InterPro" id="IPR006140">
    <property type="entry name" value="D-isomer_DH_NAD-bd"/>
</dbReference>
<dbReference type="Pfam" id="PF02826">
    <property type="entry name" value="2-Hacid_dh_C"/>
    <property type="match status" value="1"/>
</dbReference>
<dbReference type="InterPro" id="IPR036291">
    <property type="entry name" value="NAD(P)-bd_dom_sf"/>
</dbReference>
<dbReference type="PANTHER" id="PTHR43761:SF1">
    <property type="entry name" value="D-ISOMER SPECIFIC 2-HYDROXYACID DEHYDROGENASE CATALYTIC DOMAIN-CONTAINING PROTEIN-RELATED"/>
    <property type="match status" value="1"/>
</dbReference>